<dbReference type="RefSeq" id="WP_343772913.1">
    <property type="nucleotide sequence ID" value="NZ_BAAADV010000001.1"/>
</dbReference>
<sequence length="120" mass="13485">MSDPALSEAGGITVLTLYETRRESERVASIEDAIDRIENSRSPDAVCEKIVTRDDTVVYDSTRNGSIEDWAAEWRLERKRLSASEDVRACPHESPGCTAEDLCLQCTMDRQIERHSTPGR</sequence>
<evidence type="ECO:0000313" key="1">
    <source>
        <dbReference type="EMBL" id="GAA0667358.1"/>
    </source>
</evidence>
<dbReference type="Proteomes" id="UP001500420">
    <property type="component" value="Unassembled WGS sequence"/>
</dbReference>
<gene>
    <name evidence="1" type="ORF">GCM10009020_11070</name>
</gene>
<keyword evidence="2" id="KW-1185">Reference proteome</keyword>
<reference evidence="1 2" key="1">
    <citation type="journal article" date="2019" name="Int. J. Syst. Evol. Microbiol.">
        <title>The Global Catalogue of Microorganisms (GCM) 10K type strain sequencing project: providing services to taxonomists for standard genome sequencing and annotation.</title>
        <authorList>
            <consortium name="The Broad Institute Genomics Platform"/>
            <consortium name="The Broad Institute Genome Sequencing Center for Infectious Disease"/>
            <person name="Wu L."/>
            <person name="Ma J."/>
        </authorList>
    </citation>
    <scope>NUCLEOTIDE SEQUENCE [LARGE SCALE GENOMIC DNA]</scope>
    <source>
        <strain evidence="1 2">JCM 16328</strain>
    </source>
</reference>
<evidence type="ECO:0000313" key="2">
    <source>
        <dbReference type="Proteomes" id="UP001500420"/>
    </source>
</evidence>
<name>A0AAV3T6X2_9EURY</name>
<proteinExistence type="predicted"/>
<organism evidence="1 2">
    <name type="scientific">Natronoarchaeum mannanilyticum</name>
    <dbReference type="NCBI Taxonomy" id="926360"/>
    <lineage>
        <taxon>Archaea</taxon>
        <taxon>Methanobacteriati</taxon>
        <taxon>Methanobacteriota</taxon>
        <taxon>Stenosarchaea group</taxon>
        <taxon>Halobacteria</taxon>
        <taxon>Halobacteriales</taxon>
        <taxon>Natronoarchaeaceae</taxon>
    </lineage>
</organism>
<dbReference type="EMBL" id="BAAADV010000001">
    <property type="protein sequence ID" value="GAA0667358.1"/>
    <property type="molecule type" value="Genomic_DNA"/>
</dbReference>
<dbReference type="AlphaFoldDB" id="A0AAV3T6X2"/>
<comment type="caution">
    <text evidence="1">The sequence shown here is derived from an EMBL/GenBank/DDBJ whole genome shotgun (WGS) entry which is preliminary data.</text>
</comment>
<accession>A0AAV3T6X2</accession>
<protein>
    <submittedName>
        <fullName evidence="1">Uncharacterized protein</fullName>
    </submittedName>
</protein>